<evidence type="ECO:0000256" key="3">
    <source>
        <dbReference type="ARBA" id="ARBA00022692"/>
    </source>
</evidence>
<protein>
    <submittedName>
        <fullName evidence="11">Outward rectifying potassium channel</fullName>
    </submittedName>
</protein>
<evidence type="ECO:0000256" key="2">
    <source>
        <dbReference type="ARBA" id="ARBA00022448"/>
    </source>
</evidence>
<dbReference type="Pfam" id="PF07885">
    <property type="entry name" value="Ion_trans_2"/>
    <property type="match status" value="2"/>
</dbReference>
<sequence length="333" mass="37564">MVAYNLLEGWQPIDSLYFITVTATTVGYGDFFPHSALSKLFTTFYSVVGIAVIFSYFNHLFTFLTADYWRDRILDCLGLVDNDQKTVSVEDSTLSVEEVNLKVNYTRRYVKALLPSGAVLIVGIVLHYMLIRQTHSSASLVEREQFFFDWLGLLDSFYWTVVTMTTIGYGDITPKTPIAKADTSMFVPMGVLALSQSISDVHVIKRNRTIFETDYGKLADECLLRDAIRGDLPRVHAVLTETEFLVDQLKTYGLVDPAAVAAITKQFKHLTRRGNFGDDSQRVLTTEMVYEELRSRVKEGKEVSEGATVADLRDNVANPVKLSQYAFQQLQAL</sequence>
<evidence type="ECO:0000256" key="8">
    <source>
        <dbReference type="RuleBase" id="RU003857"/>
    </source>
</evidence>
<reference evidence="12" key="1">
    <citation type="journal article" date="2015" name="PLoS Genet.">
        <title>Genome Sequence and Transcriptome Analyses of Chrysochromulina tobin: Metabolic Tools for Enhanced Algal Fitness in the Prominent Order Prymnesiales (Haptophyceae).</title>
        <authorList>
            <person name="Hovde B.T."/>
            <person name="Deodato C.R."/>
            <person name="Hunsperger H.M."/>
            <person name="Ryken S.A."/>
            <person name="Yost W."/>
            <person name="Jha R.K."/>
            <person name="Patterson J."/>
            <person name="Monnat R.J. Jr."/>
            <person name="Barlow S.B."/>
            <person name="Starkenburg S.R."/>
            <person name="Cattolico R.A."/>
        </authorList>
    </citation>
    <scope>NUCLEOTIDE SEQUENCE</scope>
    <source>
        <strain evidence="12">CCMP291</strain>
    </source>
</reference>
<dbReference type="Gene3D" id="1.10.287.70">
    <property type="match status" value="2"/>
</dbReference>
<feature type="transmembrane region" description="Helical" evidence="9">
    <location>
        <begin position="112"/>
        <end position="130"/>
    </location>
</feature>
<dbReference type="PRINTS" id="PR00169">
    <property type="entry name" value="KCHANNEL"/>
</dbReference>
<dbReference type="GO" id="GO:0005886">
    <property type="term" value="C:plasma membrane"/>
    <property type="evidence" value="ECO:0007669"/>
    <property type="project" value="TreeGrafter"/>
</dbReference>
<evidence type="ECO:0000256" key="6">
    <source>
        <dbReference type="ARBA" id="ARBA00023136"/>
    </source>
</evidence>
<organism evidence="11 12">
    <name type="scientific">Chrysochromulina tobinii</name>
    <dbReference type="NCBI Taxonomy" id="1460289"/>
    <lineage>
        <taxon>Eukaryota</taxon>
        <taxon>Haptista</taxon>
        <taxon>Haptophyta</taxon>
        <taxon>Prymnesiophyceae</taxon>
        <taxon>Prymnesiales</taxon>
        <taxon>Chrysochromulinaceae</taxon>
        <taxon>Chrysochromulina</taxon>
    </lineage>
</organism>
<dbReference type="PRINTS" id="PR01333">
    <property type="entry name" value="2POREKCHANEL"/>
</dbReference>
<dbReference type="GO" id="GO:0015271">
    <property type="term" value="F:outward rectifier potassium channel activity"/>
    <property type="evidence" value="ECO:0007669"/>
    <property type="project" value="TreeGrafter"/>
</dbReference>
<keyword evidence="7 8" id="KW-0407">Ion channel</keyword>
<keyword evidence="6 9" id="KW-0472">Membrane</keyword>
<keyword evidence="2 8" id="KW-0813">Transport</keyword>
<keyword evidence="5 8" id="KW-0406">Ion transport</keyword>
<feature type="domain" description="Potassium channel" evidence="10">
    <location>
        <begin position="129"/>
        <end position="200"/>
    </location>
</feature>
<dbReference type="GO" id="GO:0022841">
    <property type="term" value="F:potassium ion leak channel activity"/>
    <property type="evidence" value="ECO:0007669"/>
    <property type="project" value="TreeGrafter"/>
</dbReference>
<evidence type="ECO:0000313" key="11">
    <source>
        <dbReference type="EMBL" id="KOO22609.1"/>
    </source>
</evidence>
<dbReference type="GO" id="GO:0030322">
    <property type="term" value="P:stabilization of membrane potential"/>
    <property type="evidence" value="ECO:0007669"/>
    <property type="project" value="TreeGrafter"/>
</dbReference>
<evidence type="ECO:0000256" key="9">
    <source>
        <dbReference type="SAM" id="Phobius"/>
    </source>
</evidence>
<evidence type="ECO:0000256" key="4">
    <source>
        <dbReference type="ARBA" id="ARBA00022989"/>
    </source>
</evidence>
<dbReference type="InterPro" id="IPR003280">
    <property type="entry name" value="2pore_dom_K_chnl"/>
</dbReference>
<accession>A0A0M0J7P0</accession>
<name>A0A0M0J7P0_9EUKA</name>
<dbReference type="PANTHER" id="PTHR11003">
    <property type="entry name" value="POTASSIUM CHANNEL, SUBFAMILY K"/>
    <property type="match status" value="1"/>
</dbReference>
<comment type="caution">
    <text evidence="11">The sequence shown here is derived from an EMBL/GenBank/DDBJ whole genome shotgun (WGS) entry which is preliminary data.</text>
</comment>
<evidence type="ECO:0000259" key="10">
    <source>
        <dbReference type="Pfam" id="PF07885"/>
    </source>
</evidence>
<feature type="transmembrane region" description="Helical" evidence="9">
    <location>
        <begin position="44"/>
        <end position="64"/>
    </location>
</feature>
<dbReference type="Proteomes" id="UP000037460">
    <property type="component" value="Unassembled WGS sequence"/>
</dbReference>
<comment type="similarity">
    <text evidence="8">Belongs to the two pore domain potassium channel (TC 1.A.1.8) family.</text>
</comment>
<comment type="subcellular location">
    <subcellularLocation>
        <location evidence="1">Membrane</location>
        <topology evidence="1">Multi-pass membrane protein</topology>
    </subcellularLocation>
</comment>
<dbReference type="PANTHER" id="PTHR11003:SF291">
    <property type="entry name" value="IP11374P"/>
    <property type="match status" value="1"/>
</dbReference>
<proteinExistence type="inferred from homology"/>
<evidence type="ECO:0000256" key="1">
    <source>
        <dbReference type="ARBA" id="ARBA00004141"/>
    </source>
</evidence>
<evidence type="ECO:0000256" key="5">
    <source>
        <dbReference type="ARBA" id="ARBA00023065"/>
    </source>
</evidence>
<evidence type="ECO:0000313" key="12">
    <source>
        <dbReference type="Proteomes" id="UP000037460"/>
    </source>
</evidence>
<gene>
    <name evidence="11" type="ORF">Ctob_005606</name>
</gene>
<dbReference type="AlphaFoldDB" id="A0A0M0J7P0"/>
<dbReference type="EMBL" id="JWZX01003267">
    <property type="protein sequence ID" value="KOO22609.1"/>
    <property type="molecule type" value="Genomic_DNA"/>
</dbReference>
<dbReference type="OrthoDB" id="415460at2759"/>
<dbReference type="SUPFAM" id="SSF81324">
    <property type="entry name" value="Voltage-gated potassium channels"/>
    <property type="match status" value="2"/>
</dbReference>
<feature type="transmembrane region" description="Helical" evidence="9">
    <location>
        <begin position="150"/>
        <end position="170"/>
    </location>
</feature>
<keyword evidence="4 9" id="KW-1133">Transmembrane helix</keyword>
<dbReference type="InterPro" id="IPR013099">
    <property type="entry name" value="K_chnl_dom"/>
</dbReference>
<evidence type="ECO:0000256" key="7">
    <source>
        <dbReference type="ARBA" id="ARBA00023303"/>
    </source>
</evidence>
<feature type="domain" description="Potassium channel" evidence="10">
    <location>
        <begin position="3"/>
        <end position="65"/>
    </location>
</feature>
<keyword evidence="12" id="KW-1185">Reference proteome</keyword>
<keyword evidence="3 8" id="KW-0812">Transmembrane</keyword>